<gene>
    <name evidence="3" type="primary">LOC113788452</name>
</gene>
<proteinExistence type="predicted"/>
<name>A0A6P6XL67_DERPT</name>
<accession>A0A6P6XL67</accession>
<organism evidence="2 3">
    <name type="scientific">Dermatophagoides pteronyssinus</name>
    <name type="common">European house dust mite</name>
    <dbReference type="NCBI Taxonomy" id="6956"/>
    <lineage>
        <taxon>Eukaryota</taxon>
        <taxon>Metazoa</taxon>
        <taxon>Ecdysozoa</taxon>
        <taxon>Arthropoda</taxon>
        <taxon>Chelicerata</taxon>
        <taxon>Arachnida</taxon>
        <taxon>Acari</taxon>
        <taxon>Acariformes</taxon>
        <taxon>Sarcoptiformes</taxon>
        <taxon>Astigmata</taxon>
        <taxon>Psoroptidia</taxon>
        <taxon>Analgoidea</taxon>
        <taxon>Pyroglyphidae</taxon>
        <taxon>Dermatophagoidinae</taxon>
        <taxon>Dermatophagoides</taxon>
    </lineage>
</organism>
<feature type="transmembrane region" description="Helical" evidence="1">
    <location>
        <begin position="32"/>
        <end position="57"/>
    </location>
</feature>
<dbReference type="RefSeq" id="XP_027193706.1">
    <property type="nucleotide sequence ID" value="XM_027337905.1"/>
</dbReference>
<protein>
    <submittedName>
        <fullName evidence="3">Uncharacterized protein LOC113788452</fullName>
    </submittedName>
</protein>
<sequence>MINPNWILITIQTLFQSISLILNLFIPFLSSYSIIMLIILITITSLNLICIIFKIRLNIDIIRRRRRRIVREMIEIEDSGDDKSDNIRSEISDPIPLEHRSSIVQFQSHQPSPMLQQHYQTSLPFTTIVQEQIPFINSNHQHQHYEGRTTF</sequence>
<keyword evidence="1" id="KW-1133">Transmembrane helix</keyword>
<reference evidence="3" key="1">
    <citation type="submission" date="2025-08" db="UniProtKB">
        <authorList>
            <consortium name="RefSeq"/>
        </authorList>
    </citation>
    <scope>IDENTIFICATION</scope>
    <source>
        <strain evidence="3">Airmid</strain>
    </source>
</reference>
<dbReference type="Proteomes" id="UP000515146">
    <property type="component" value="Unplaced"/>
</dbReference>
<feature type="transmembrane region" description="Helical" evidence="1">
    <location>
        <begin position="7"/>
        <end position="26"/>
    </location>
</feature>
<dbReference type="KEGG" id="dpte:113788452"/>
<evidence type="ECO:0000256" key="1">
    <source>
        <dbReference type="SAM" id="Phobius"/>
    </source>
</evidence>
<dbReference type="AlphaFoldDB" id="A0A6P6XL67"/>
<dbReference type="InParanoid" id="A0A6P6XL67"/>
<keyword evidence="1" id="KW-0472">Membrane</keyword>
<keyword evidence="2" id="KW-1185">Reference proteome</keyword>
<keyword evidence="1" id="KW-0812">Transmembrane</keyword>
<evidence type="ECO:0000313" key="2">
    <source>
        <dbReference type="Proteomes" id="UP000515146"/>
    </source>
</evidence>
<evidence type="ECO:0000313" key="3">
    <source>
        <dbReference type="RefSeq" id="XP_027193706.1"/>
    </source>
</evidence>